<dbReference type="Pfam" id="PF13515">
    <property type="entry name" value="FUSC_2"/>
    <property type="match status" value="1"/>
</dbReference>
<accession>A0ABT3RQ78</accession>
<feature type="transmembrane region" description="Helical" evidence="5">
    <location>
        <begin position="21"/>
        <end position="38"/>
    </location>
</feature>
<dbReference type="InterPro" id="IPR032692">
    <property type="entry name" value="YccS_N"/>
</dbReference>
<name>A0ABT3RQ78_9BACT</name>
<feature type="transmembrane region" description="Helical" evidence="5">
    <location>
        <begin position="115"/>
        <end position="133"/>
    </location>
</feature>
<feature type="transmembrane region" description="Helical" evidence="5">
    <location>
        <begin position="405"/>
        <end position="423"/>
    </location>
</feature>
<feature type="transmembrane region" description="Helical" evidence="5">
    <location>
        <begin position="523"/>
        <end position="544"/>
    </location>
</feature>
<dbReference type="InterPro" id="IPR049453">
    <property type="entry name" value="Memb_transporter_dom"/>
</dbReference>
<sequence length="724" mass="83247">MRNIVTKNIKFIFKGESAINAFRIFAGVYIPVIILFVLGFKTEAIQFLLGGSFISAVDLNINFVSKLKLFFVAFFLSLGLHLGVIMLSDNPVALNIFLSIAIFFLAYIAAFDFNIAMLSFSGYLSIMLGLSFSNRLESEEVLNHFIGVSAGEILYIIYAIIVYQLYKPSLINKKLADLLNLTADYFDLRLKYLKSGEVNEEEVLYNLAQFQSGLNPKYDEIRDLLLKERMDLFRSERHYERSLFIFIELIEMFELALITHFDPKKYRSLKSEFPGVKALERVVGKMPEILRNTSVCIKKGKLTSFEKPEFHQEMESLEIELSRAKSIALKADKPVADYRFINRFNIYLNHQIKKISRITLLAAGEREKVDMDFDPGRVDKFIPPRKLSVDAFLSNLTLDSSYFRYALRMAVTSVIGYVLAGFLDFQNPNWVLLTILVIMKPGYSITKNRLTQRIIGTIIGALIVLPLTFLKINPLIGILLMGIAFFFAFNFLPRDYVKATLFFTLFVLLLFGVLTGLNTEIIFYRVIDTVFGGILCFISIRVLFPFWEHKSMPVFINELWQSNKNFAFYILHSLSQESIDKTTYRELRKDTYVKMSNVISSYNRLITDPAEKRKIESNSYKLIMNNYAFMILASSIGVYLIHLDKKEYLLSKITPFLDDLKSVLSSANALNIDESQKQIEIVIPEIEEELQQIDTPALHTRFIIDQLMKLKKLSESISVSFVNQ</sequence>
<evidence type="ECO:0000259" key="7">
    <source>
        <dbReference type="Pfam" id="PF13515"/>
    </source>
</evidence>
<evidence type="ECO:0000256" key="4">
    <source>
        <dbReference type="ARBA" id="ARBA00023136"/>
    </source>
</evidence>
<proteinExistence type="predicted"/>
<feature type="transmembrane region" description="Helical" evidence="5">
    <location>
        <begin position="69"/>
        <end position="86"/>
    </location>
</feature>
<organism evidence="8 9">
    <name type="scientific">Mangrovivirga halotolerans</name>
    <dbReference type="NCBI Taxonomy" id="2993936"/>
    <lineage>
        <taxon>Bacteria</taxon>
        <taxon>Pseudomonadati</taxon>
        <taxon>Bacteroidota</taxon>
        <taxon>Cytophagia</taxon>
        <taxon>Cytophagales</taxon>
        <taxon>Mangrovivirgaceae</taxon>
        <taxon>Mangrovivirga</taxon>
    </lineage>
</organism>
<feature type="domain" description="Integral membrane protein YccS N-terminal" evidence="6">
    <location>
        <begin position="82"/>
        <end position="325"/>
    </location>
</feature>
<feature type="domain" description="Integral membrane bound transporter" evidence="7">
    <location>
        <begin position="416"/>
        <end position="538"/>
    </location>
</feature>
<evidence type="ECO:0000313" key="9">
    <source>
        <dbReference type="Proteomes" id="UP001209885"/>
    </source>
</evidence>
<dbReference type="EMBL" id="JAPFQN010000005">
    <property type="protein sequence ID" value="MCX2743945.1"/>
    <property type="molecule type" value="Genomic_DNA"/>
</dbReference>
<evidence type="ECO:0000256" key="2">
    <source>
        <dbReference type="ARBA" id="ARBA00022692"/>
    </source>
</evidence>
<keyword evidence="2 5" id="KW-0812">Transmembrane</keyword>
<comment type="caution">
    <text evidence="8">The sequence shown here is derived from an EMBL/GenBank/DDBJ whole genome shotgun (WGS) entry which is preliminary data.</text>
</comment>
<evidence type="ECO:0000256" key="3">
    <source>
        <dbReference type="ARBA" id="ARBA00022989"/>
    </source>
</evidence>
<evidence type="ECO:0000259" key="6">
    <source>
        <dbReference type="Pfam" id="PF12805"/>
    </source>
</evidence>
<feature type="transmembrane region" description="Helical" evidence="5">
    <location>
        <begin position="92"/>
        <end position="110"/>
    </location>
</feature>
<evidence type="ECO:0000256" key="5">
    <source>
        <dbReference type="SAM" id="Phobius"/>
    </source>
</evidence>
<dbReference type="Pfam" id="PF12805">
    <property type="entry name" value="FUSC-like"/>
    <property type="match status" value="1"/>
</dbReference>
<feature type="transmembrane region" description="Helical" evidence="5">
    <location>
        <begin position="499"/>
        <end position="517"/>
    </location>
</feature>
<evidence type="ECO:0000313" key="8">
    <source>
        <dbReference type="EMBL" id="MCX2743945.1"/>
    </source>
</evidence>
<reference evidence="8 9" key="1">
    <citation type="submission" date="2022-11" db="EMBL/GenBank/DDBJ databases">
        <title>The characterization of three novel Bacteroidetes species and genomic analysis of their roles in tidal elemental geochemical cycles.</title>
        <authorList>
            <person name="Ma K."/>
        </authorList>
    </citation>
    <scope>NUCLEOTIDE SEQUENCE [LARGE SCALE GENOMIC DNA]</scope>
    <source>
        <strain evidence="8 9">M17</strain>
    </source>
</reference>
<comment type="subcellular location">
    <subcellularLocation>
        <location evidence="1">Membrane</location>
        <topology evidence="1">Multi-pass membrane protein</topology>
    </subcellularLocation>
</comment>
<keyword evidence="3 5" id="KW-1133">Transmembrane helix</keyword>
<gene>
    <name evidence="8" type="ORF">OO013_08710</name>
</gene>
<feature type="transmembrane region" description="Helical" evidence="5">
    <location>
        <begin position="622"/>
        <end position="642"/>
    </location>
</feature>
<dbReference type="Proteomes" id="UP001209885">
    <property type="component" value="Unassembled WGS sequence"/>
</dbReference>
<evidence type="ECO:0000256" key="1">
    <source>
        <dbReference type="ARBA" id="ARBA00004141"/>
    </source>
</evidence>
<feature type="transmembrane region" description="Helical" evidence="5">
    <location>
        <begin position="475"/>
        <end position="492"/>
    </location>
</feature>
<feature type="transmembrane region" description="Helical" evidence="5">
    <location>
        <begin position="145"/>
        <end position="166"/>
    </location>
</feature>
<protein>
    <submittedName>
        <fullName evidence="8">FUSC family protein</fullName>
    </submittedName>
</protein>
<keyword evidence="9" id="KW-1185">Reference proteome</keyword>
<feature type="transmembrane region" description="Helical" evidence="5">
    <location>
        <begin position="453"/>
        <end position="469"/>
    </location>
</feature>
<keyword evidence="4 5" id="KW-0472">Membrane</keyword>
<dbReference type="RefSeq" id="WP_266056414.1">
    <property type="nucleotide sequence ID" value="NZ_JAPFQN010000005.1"/>
</dbReference>